<keyword evidence="3" id="KW-0238">DNA-binding</keyword>
<keyword evidence="4" id="KW-0804">Transcription</keyword>
<dbReference type="InterPro" id="IPR044810">
    <property type="entry name" value="WRKY_plant"/>
</dbReference>
<dbReference type="Gene3D" id="2.20.25.80">
    <property type="entry name" value="WRKY domain"/>
    <property type="match status" value="1"/>
</dbReference>
<protein>
    <recommendedName>
        <fullName evidence="7">WRKY domain-containing protein</fullName>
    </recommendedName>
</protein>
<evidence type="ECO:0000256" key="2">
    <source>
        <dbReference type="ARBA" id="ARBA00023015"/>
    </source>
</evidence>
<dbReference type="GO" id="GO:0003700">
    <property type="term" value="F:DNA-binding transcription factor activity"/>
    <property type="evidence" value="ECO:0007669"/>
    <property type="project" value="InterPro"/>
</dbReference>
<keyword evidence="2" id="KW-0805">Transcription regulation</keyword>
<proteinExistence type="predicted"/>
<evidence type="ECO:0000256" key="5">
    <source>
        <dbReference type="ARBA" id="ARBA00023242"/>
    </source>
</evidence>
<comment type="subcellular location">
    <subcellularLocation>
        <location evidence="1">Nucleus</location>
    </subcellularLocation>
</comment>
<organism evidence="8 9">
    <name type="scientific">Zingiber officinale</name>
    <name type="common">Ginger</name>
    <name type="synonym">Amomum zingiber</name>
    <dbReference type="NCBI Taxonomy" id="94328"/>
    <lineage>
        <taxon>Eukaryota</taxon>
        <taxon>Viridiplantae</taxon>
        <taxon>Streptophyta</taxon>
        <taxon>Embryophyta</taxon>
        <taxon>Tracheophyta</taxon>
        <taxon>Spermatophyta</taxon>
        <taxon>Magnoliopsida</taxon>
        <taxon>Liliopsida</taxon>
        <taxon>Zingiberales</taxon>
        <taxon>Zingiberaceae</taxon>
        <taxon>Zingiber</taxon>
    </lineage>
</organism>
<evidence type="ECO:0000313" key="8">
    <source>
        <dbReference type="EMBL" id="KAG6495790.1"/>
    </source>
</evidence>
<dbReference type="SMART" id="SM00774">
    <property type="entry name" value="WRKY"/>
    <property type="match status" value="1"/>
</dbReference>
<evidence type="ECO:0000313" key="9">
    <source>
        <dbReference type="Proteomes" id="UP000734854"/>
    </source>
</evidence>
<dbReference type="InterPro" id="IPR036576">
    <property type="entry name" value="WRKY_dom_sf"/>
</dbReference>
<name>A0A8J5KZ01_ZINOF</name>
<gene>
    <name evidence="8" type="ORF">ZIOFF_043618</name>
</gene>
<evidence type="ECO:0000256" key="4">
    <source>
        <dbReference type="ARBA" id="ARBA00023163"/>
    </source>
</evidence>
<dbReference type="GO" id="GO:0005634">
    <property type="term" value="C:nucleus"/>
    <property type="evidence" value="ECO:0007669"/>
    <property type="project" value="UniProtKB-SubCell"/>
</dbReference>
<feature type="region of interest" description="Disordered" evidence="6">
    <location>
        <begin position="45"/>
        <end position="110"/>
    </location>
</feature>
<dbReference type="PROSITE" id="PS50811">
    <property type="entry name" value="WRKY"/>
    <property type="match status" value="1"/>
</dbReference>
<dbReference type="GO" id="GO:0043565">
    <property type="term" value="F:sequence-specific DNA binding"/>
    <property type="evidence" value="ECO:0007669"/>
    <property type="project" value="InterPro"/>
</dbReference>
<evidence type="ECO:0000256" key="6">
    <source>
        <dbReference type="SAM" id="MobiDB-lite"/>
    </source>
</evidence>
<comment type="caution">
    <text evidence="8">The sequence shown here is derived from an EMBL/GenBank/DDBJ whole genome shotgun (WGS) entry which is preliminary data.</text>
</comment>
<dbReference type="Proteomes" id="UP000734854">
    <property type="component" value="Unassembled WGS sequence"/>
</dbReference>
<dbReference type="InterPro" id="IPR003657">
    <property type="entry name" value="WRKY_dom"/>
</dbReference>
<dbReference type="AlphaFoldDB" id="A0A8J5KZ01"/>
<feature type="domain" description="WRKY" evidence="7">
    <location>
        <begin position="136"/>
        <end position="196"/>
    </location>
</feature>
<dbReference type="SUPFAM" id="SSF118290">
    <property type="entry name" value="WRKY DNA-binding domain"/>
    <property type="match status" value="1"/>
</dbReference>
<sequence length="343" mass="35975">MDQTRSCAGVLTLDTSAPLVLAVPPPPGHARGVLKRKLPAAAEFSTPSELDFFANEKKATNSPESNSSSSSGSDLERSSLPSENAGVGWTGYRLQTSDDDDTRRNPDKGLALKAATIRDEREATMRKTRVSVRARSEAPMISDGCQWRKYGQKMAKGNPCPRAYYRCTMAAGCPVRKQDRSILITTYEGIHNHPLPAAAAAMASTTSAAASMLLSGPTTSPASVGGGPSTMLHCSSSLATISASAPFPTITLDLTQPPKNPHRQPGVNLPPVQFPSAAYSAALPQPPPSVFGNRTMFSGLQMSPEEVTAATAAITADPNFAAVLNAAIKSIITGGTKIADDNH</sequence>
<keyword evidence="9" id="KW-1185">Reference proteome</keyword>
<dbReference type="EMBL" id="JACMSC010000012">
    <property type="protein sequence ID" value="KAG6495790.1"/>
    <property type="molecule type" value="Genomic_DNA"/>
</dbReference>
<dbReference type="PANTHER" id="PTHR31429:SF106">
    <property type="entry name" value="WRKY TRANSCRIPTION FACTOR 31-RELATED"/>
    <property type="match status" value="1"/>
</dbReference>
<evidence type="ECO:0000256" key="1">
    <source>
        <dbReference type="ARBA" id="ARBA00004123"/>
    </source>
</evidence>
<reference evidence="8 9" key="1">
    <citation type="submission" date="2020-08" db="EMBL/GenBank/DDBJ databases">
        <title>Plant Genome Project.</title>
        <authorList>
            <person name="Zhang R.-G."/>
        </authorList>
    </citation>
    <scope>NUCLEOTIDE SEQUENCE [LARGE SCALE GENOMIC DNA]</scope>
    <source>
        <tissue evidence="8">Rhizome</tissue>
    </source>
</reference>
<keyword evidence="5" id="KW-0539">Nucleus</keyword>
<accession>A0A8J5KZ01</accession>
<dbReference type="Pfam" id="PF03106">
    <property type="entry name" value="WRKY"/>
    <property type="match status" value="1"/>
</dbReference>
<feature type="compositionally biased region" description="Low complexity" evidence="6">
    <location>
        <begin position="61"/>
        <end position="82"/>
    </location>
</feature>
<evidence type="ECO:0000259" key="7">
    <source>
        <dbReference type="PROSITE" id="PS50811"/>
    </source>
</evidence>
<dbReference type="PANTHER" id="PTHR31429">
    <property type="entry name" value="WRKY TRANSCRIPTION FACTOR 36-RELATED"/>
    <property type="match status" value="1"/>
</dbReference>
<evidence type="ECO:0000256" key="3">
    <source>
        <dbReference type="ARBA" id="ARBA00023125"/>
    </source>
</evidence>